<feature type="non-terminal residue" evidence="2">
    <location>
        <position position="96"/>
    </location>
</feature>
<feature type="region of interest" description="Disordered" evidence="1">
    <location>
        <begin position="71"/>
        <end position="96"/>
    </location>
</feature>
<comment type="caution">
    <text evidence="2">The sequence shown here is derived from an EMBL/GenBank/DDBJ whole genome shotgun (WGS) entry which is preliminary data.</text>
</comment>
<dbReference type="EMBL" id="QKZU01000027">
    <property type="protein sequence ID" value="PZX49779.1"/>
    <property type="molecule type" value="Genomic_DNA"/>
</dbReference>
<evidence type="ECO:0000313" key="2">
    <source>
        <dbReference type="EMBL" id="PZX49779.1"/>
    </source>
</evidence>
<evidence type="ECO:0000313" key="3">
    <source>
        <dbReference type="Proteomes" id="UP000249115"/>
    </source>
</evidence>
<dbReference type="AlphaFoldDB" id="A0A2W7R6N3"/>
<gene>
    <name evidence="2" type="ORF">LV84_04171</name>
</gene>
<sequence length="96" mass="11425">MKRQKEKRTRGIGSLSWAEREEMIKEYLSGNYSKIEIWKKYTGQSVEHGKMLQWMRELGYSDKIENPIKRHLSSGFKRQEQPVLATKDNPQDPRDL</sequence>
<evidence type="ECO:0000256" key="1">
    <source>
        <dbReference type="SAM" id="MobiDB-lite"/>
    </source>
</evidence>
<protein>
    <submittedName>
        <fullName evidence="2">Uncharacterized protein</fullName>
    </submittedName>
</protein>
<name>A0A2W7R6N3_9BACT</name>
<organism evidence="2 3">
    <name type="scientific">Algoriphagus ratkowskyi</name>
    <dbReference type="NCBI Taxonomy" id="57028"/>
    <lineage>
        <taxon>Bacteria</taxon>
        <taxon>Pseudomonadati</taxon>
        <taxon>Bacteroidota</taxon>
        <taxon>Cytophagia</taxon>
        <taxon>Cytophagales</taxon>
        <taxon>Cyclobacteriaceae</taxon>
        <taxon>Algoriphagus</taxon>
    </lineage>
</organism>
<accession>A0A2W7R6N3</accession>
<dbReference type="Proteomes" id="UP000249115">
    <property type="component" value="Unassembled WGS sequence"/>
</dbReference>
<dbReference type="RefSeq" id="WP_146260393.1">
    <property type="nucleotide sequence ID" value="NZ_QKZU01000027.1"/>
</dbReference>
<reference evidence="2 3" key="1">
    <citation type="submission" date="2018-06" db="EMBL/GenBank/DDBJ databases">
        <title>Genomic Encyclopedia of Archaeal and Bacterial Type Strains, Phase II (KMG-II): from individual species to whole genera.</title>
        <authorList>
            <person name="Goeker M."/>
        </authorList>
    </citation>
    <scope>NUCLEOTIDE SEQUENCE [LARGE SCALE GENOMIC DNA]</scope>
    <source>
        <strain evidence="2 3">DSM 22686</strain>
    </source>
</reference>
<proteinExistence type="predicted"/>